<evidence type="ECO:0000259" key="6">
    <source>
        <dbReference type="Pfam" id="PF00496"/>
    </source>
</evidence>
<evidence type="ECO:0000256" key="5">
    <source>
        <dbReference type="SAM" id="SignalP"/>
    </source>
</evidence>
<dbReference type="Proteomes" id="UP001243009">
    <property type="component" value="Unassembled WGS sequence"/>
</dbReference>
<sequence length="518" mass="57436">MTLSRRTVLGGAPLLAAAAGGLRPFAAMAAPDAGPLRAAMTGFTLINTLDPGKAAANPEFFIIWGIFNTLVKFDAKMNVVGDLAESWSNPDPTTWEFRLRSGVKFHDGSDLTSDDVVFTFQRIADEKFGSPVRRKMAPLISVEAIDPQTVRMKTDKPFAPLLTYLSNTRTSTQIVCKKAVLAMGDEQYGRTPVGSGPWKLTEWRPNEKLTFAAHADYFEAGLPRSPALEVMLIRDDSSAINALAAGGLHFVNAVPYGDTERVKRMASVGFSSMPGLNARFAHLNIQRPPFDDVHFRRAVSMSINRQAFVQAVVFGQAVPSQGYIPQAIGWAHDKEPRPYAQYNPQAAKAELAKSKYGADVEVVVYGLPDAWWKRMSEVFVDMVNRTLGTKFRVEFMDSRTHFQRWMANDGQCWPNGWIALCDPDEYLFDCFHSTGWRNFSKYSNPQVDSLLEQARQELDREKKGGPLYIQAERLIAEDCPSVFLMNTYSNSAVLKKVSGFDHTPFDGFGAQLASMTGG</sequence>
<gene>
    <name evidence="7" type="ORF">Q7A36_30240</name>
</gene>
<comment type="caution">
    <text evidence="7">The sequence shown here is derived from an EMBL/GenBank/DDBJ whole genome shotgun (WGS) entry which is preliminary data.</text>
</comment>
<organism evidence="7 8">
    <name type="scientific">Paracraurococcus lichenis</name>
    <dbReference type="NCBI Taxonomy" id="3064888"/>
    <lineage>
        <taxon>Bacteria</taxon>
        <taxon>Pseudomonadati</taxon>
        <taxon>Pseudomonadota</taxon>
        <taxon>Alphaproteobacteria</taxon>
        <taxon>Acetobacterales</taxon>
        <taxon>Roseomonadaceae</taxon>
        <taxon>Paracraurococcus</taxon>
    </lineage>
</organism>
<dbReference type="Gene3D" id="3.40.190.10">
    <property type="entry name" value="Periplasmic binding protein-like II"/>
    <property type="match status" value="1"/>
</dbReference>
<dbReference type="Gene3D" id="3.10.105.10">
    <property type="entry name" value="Dipeptide-binding Protein, Domain 3"/>
    <property type="match status" value="1"/>
</dbReference>
<dbReference type="Gene3D" id="3.90.76.10">
    <property type="entry name" value="Dipeptide-binding Protein, Domain 1"/>
    <property type="match status" value="1"/>
</dbReference>
<dbReference type="PANTHER" id="PTHR30290">
    <property type="entry name" value="PERIPLASMIC BINDING COMPONENT OF ABC TRANSPORTER"/>
    <property type="match status" value="1"/>
</dbReference>
<evidence type="ECO:0000256" key="3">
    <source>
        <dbReference type="ARBA" id="ARBA00022448"/>
    </source>
</evidence>
<accession>A0ABT9E8Z5</accession>
<evidence type="ECO:0000313" key="8">
    <source>
        <dbReference type="Proteomes" id="UP001243009"/>
    </source>
</evidence>
<dbReference type="InterPro" id="IPR039424">
    <property type="entry name" value="SBP_5"/>
</dbReference>
<comment type="subcellular location">
    <subcellularLocation>
        <location evidence="1">Periplasm</location>
    </subcellularLocation>
</comment>
<dbReference type="InterPro" id="IPR006311">
    <property type="entry name" value="TAT_signal"/>
</dbReference>
<feature type="chain" id="PRO_5046903281" evidence="5">
    <location>
        <begin position="30"/>
        <end position="518"/>
    </location>
</feature>
<feature type="domain" description="Solute-binding protein family 5" evidence="6">
    <location>
        <begin position="79"/>
        <end position="436"/>
    </location>
</feature>
<protein>
    <submittedName>
        <fullName evidence="7">ABC transporter substrate-binding protein</fullName>
    </submittedName>
</protein>
<dbReference type="Pfam" id="PF00496">
    <property type="entry name" value="SBP_bac_5"/>
    <property type="match status" value="1"/>
</dbReference>
<dbReference type="EMBL" id="JAUTWS010000054">
    <property type="protein sequence ID" value="MDO9712653.1"/>
    <property type="molecule type" value="Genomic_DNA"/>
</dbReference>
<evidence type="ECO:0000313" key="7">
    <source>
        <dbReference type="EMBL" id="MDO9712653.1"/>
    </source>
</evidence>
<dbReference type="PROSITE" id="PS51318">
    <property type="entry name" value="TAT"/>
    <property type="match status" value="1"/>
</dbReference>
<dbReference type="InterPro" id="IPR030678">
    <property type="entry name" value="Peptide/Ni-bd"/>
</dbReference>
<evidence type="ECO:0000256" key="4">
    <source>
        <dbReference type="ARBA" id="ARBA00022729"/>
    </source>
</evidence>
<keyword evidence="3" id="KW-0813">Transport</keyword>
<comment type="similarity">
    <text evidence="2">Belongs to the bacterial solute-binding protein 5 family.</text>
</comment>
<dbReference type="PANTHER" id="PTHR30290:SF9">
    <property type="entry name" value="OLIGOPEPTIDE-BINDING PROTEIN APPA"/>
    <property type="match status" value="1"/>
</dbReference>
<dbReference type="SUPFAM" id="SSF53850">
    <property type="entry name" value="Periplasmic binding protein-like II"/>
    <property type="match status" value="1"/>
</dbReference>
<name>A0ABT9E8Z5_9PROT</name>
<keyword evidence="8" id="KW-1185">Reference proteome</keyword>
<proteinExistence type="inferred from homology"/>
<dbReference type="InterPro" id="IPR000914">
    <property type="entry name" value="SBP_5_dom"/>
</dbReference>
<evidence type="ECO:0000256" key="2">
    <source>
        <dbReference type="ARBA" id="ARBA00005695"/>
    </source>
</evidence>
<evidence type="ECO:0000256" key="1">
    <source>
        <dbReference type="ARBA" id="ARBA00004418"/>
    </source>
</evidence>
<dbReference type="RefSeq" id="WP_305107510.1">
    <property type="nucleotide sequence ID" value="NZ_JAUTWS010000054.1"/>
</dbReference>
<dbReference type="PIRSF" id="PIRSF002741">
    <property type="entry name" value="MppA"/>
    <property type="match status" value="1"/>
</dbReference>
<dbReference type="CDD" id="cd00995">
    <property type="entry name" value="PBP2_NikA_DppA_OppA_like"/>
    <property type="match status" value="1"/>
</dbReference>
<keyword evidence="4 5" id="KW-0732">Signal</keyword>
<feature type="signal peptide" evidence="5">
    <location>
        <begin position="1"/>
        <end position="29"/>
    </location>
</feature>
<reference evidence="7 8" key="1">
    <citation type="submission" date="2023-08" db="EMBL/GenBank/DDBJ databases">
        <title>The draft genome sequence of Paracraurococcus sp. LOR1-02.</title>
        <authorList>
            <person name="Kingkaew E."/>
            <person name="Tanasupawat S."/>
        </authorList>
    </citation>
    <scope>NUCLEOTIDE SEQUENCE [LARGE SCALE GENOMIC DNA]</scope>
    <source>
        <strain evidence="7 8">LOR1-02</strain>
    </source>
</reference>